<dbReference type="Pfam" id="PF03478">
    <property type="entry name" value="Beta-prop_KIB1-4"/>
    <property type="match status" value="1"/>
</dbReference>
<dbReference type="Gene3D" id="1.20.1280.50">
    <property type="match status" value="1"/>
</dbReference>
<feature type="domain" description="F-box" evidence="1">
    <location>
        <begin position="8"/>
        <end position="48"/>
    </location>
</feature>
<dbReference type="CDD" id="cd09917">
    <property type="entry name" value="F-box_SF"/>
    <property type="match status" value="1"/>
</dbReference>
<dbReference type="InterPro" id="IPR001810">
    <property type="entry name" value="F-box_dom"/>
</dbReference>
<dbReference type="InterPro" id="IPR036047">
    <property type="entry name" value="F-box-like_dom_sf"/>
</dbReference>
<dbReference type="SUPFAM" id="SSF81383">
    <property type="entry name" value="F-box domain"/>
    <property type="match status" value="1"/>
</dbReference>
<dbReference type="Proteomes" id="UP000826271">
    <property type="component" value="Unassembled WGS sequence"/>
</dbReference>
<gene>
    <name evidence="2" type="ORF">BUALT_Bualt12G0107100</name>
</gene>
<dbReference type="PANTHER" id="PTHR33127">
    <property type="entry name" value="TRANSMEMBRANE PROTEIN"/>
    <property type="match status" value="1"/>
</dbReference>
<dbReference type="Pfam" id="PF00646">
    <property type="entry name" value="F-box"/>
    <property type="match status" value="1"/>
</dbReference>
<name>A0AAV6WQT5_9LAMI</name>
<dbReference type="PANTHER" id="PTHR33127:SF5">
    <property type="entry name" value="TRANSMEMBRANE PROTEIN"/>
    <property type="match status" value="1"/>
</dbReference>
<dbReference type="AlphaFoldDB" id="A0AAV6WQT5"/>
<evidence type="ECO:0000313" key="3">
    <source>
        <dbReference type="Proteomes" id="UP000826271"/>
    </source>
</evidence>
<evidence type="ECO:0000313" key="2">
    <source>
        <dbReference type="EMBL" id="KAG8372823.1"/>
    </source>
</evidence>
<evidence type="ECO:0000259" key="1">
    <source>
        <dbReference type="SMART" id="SM00256"/>
    </source>
</evidence>
<comment type="caution">
    <text evidence="2">The sequence shown here is derived from an EMBL/GenBank/DDBJ whole genome shotgun (WGS) entry which is preliminary data.</text>
</comment>
<keyword evidence="3" id="KW-1185">Reference proteome</keyword>
<reference evidence="2" key="1">
    <citation type="submission" date="2019-10" db="EMBL/GenBank/DDBJ databases">
        <authorList>
            <person name="Zhang R."/>
            <person name="Pan Y."/>
            <person name="Wang J."/>
            <person name="Ma R."/>
            <person name="Yu S."/>
        </authorList>
    </citation>
    <scope>NUCLEOTIDE SEQUENCE</scope>
    <source>
        <strain evidence="2">LA-IB0</strain>
        <tissue evidence="2">Leaf</tissue>
    </source>
</reference>
<proteinExistence type="predicted"/>
<dbReference type="InterPro" id="IPR005174">
    <property type="entry name" value="KIB1-4_b-propeller"/>
</dbReference>
<protein>
    <recommendedName>
        <fullName evidence="1">F-box domain-containing protein</fullName>
    </recommendedName>
</protein>
<accession>A0AAV6WQT5</accession>
<dbReference type="SMART" id="SM00256">
    <property type="entry name" value="FBOX"/>
    <property type="match status" value="1"/>
</dbReference>
<organism evidence="2 3">
    <name type="scientific">Buddleja alternifolia</name>
    <dbReference type="NCBI Taxonomy" id="168488"/>
    <lineage>
        <taxon>Eukaryota</taxon>
        <taxon>Viridiplantae</taxon>
        <taxon>Streptophyta</taxon>
        <taxon>Embryophyta</taxon>
        <taxon>Tracheophyta</taxon>
        <taxon>Spermatophyta</taxon>
        <taxon>Magnoliopsida</taxon>
        <taxon>eudicotyledons</taxon>
        <taxon>Gunneridae</taxon>
        <taxon>Pentapetalae</taxon>
        <taxon>asterids</taxon>
        <taxon>lamiids</taxon>
        <taxon>Lamiales</taxon>
        <taxon>Scrophulariaceae</taxon>
        <taxon>Buddlejeae</taxon>
        <taxon>Buddleja</taxon>
    </lineage>
</organism>
<sequence length="284" mass="33678">MTRDWVDLREELLEVILSNLCAKDRLTFGLVCRSWNYVATSSVYGHSPCLMFYHRGKRLWKFVRYKDFSYMDFPQLYNAEIRCAKYRWLLMSRDDWSLFFFDPFKEQRIRELPKVKYPYTTICFFNEPTSSNCIIVGISNMVNAKELTMAFDLDGHDNGPTCDVYNDCLFPSRLRHKIKQHVYRTVLKKENYMEQWVLLKDLGDRAFFVSHAASFAVTAFSESMANKIYFNKFHGDSGVYYCLKTQKYHSFNGDFSSNKSYGLKELDFATWTIPTISWRMITKD</sequence>
<dbReference type="EMBL" id="WHWC01000012">
    <property type="protein sequence ID" value="KAG8372823.1"/>
    <property type="molecule type" value="Genomic_DNA"/>
</dbReference>